<evidence type="ECO:0000256" key="3">
    <source>
        <dbReference type="ARBA" id="ARBA00022989"/>
    </source>
</evidence>
<evidence type="ECO:0000256" key="5">
    <source>
        <dbReference type="HAMAP-Rule" id="MF_00445"/>
    </source>
</evidence>
<feature type="transmembrane region" description="Helical" evidence="5">
    <location>
        <begin position="78"/>
        <end position="96"/>
    </location>
</feature>
<proteinExistence type="inferred from homology"/>
<dbReference type="PANTHER" id="PTHR22773">
    <property type="entry name" value="NADH DEHYDROGENASE"/>
    <property type="match status" value="1"/>
</dbReference>
<keyword evidence="5" id="KW-0813">Transport</keyword>
<feature type="transmembrane region" description="Helical" evidence="5">
    <location>
        <begin position="108"/>
        <end position="133"/>
    </location>
</feature>
<dbReference type="NCBIfam" id="NF004440">
    <property type="entry name" value="PRK05777.1-3"/>
    <property type="match status" value="1"/>
</dbReference>
<dbReference type="InterPro" id="IPR001750">
    <property type="entry name" value="ND/Mrp_TM"/>
</dbReference>
<gene>
    <name evidence="5" type="primary">nuoN</name>
    <name evidence="8" type="ORF">ABID16_001054</name>
</gene>
<keyword evidence="5" id="KW-1003">Cell membrane</keyword>
<evidence type="ECO:0000313" key="8">
    <source>
        <dbReference type="EMBL" id="MET3612749.1"/>
    </source>
</evidence>
<keyword evidence="3 5" id="KW-1133">Transmembrane helix</keyword>
<name>A0ABV2IW81_9HYPH</name>
<evidence type="ECO:0000313" key="9">
    <source>
        <dbReference type="Proteomes" id="UP001549047"/>
    </source>
</evidence>
<feature type="transmembrane region" description="Helical" evidence="5">
    <location>
        <begin position="274"/>
        <end position="293"/>
    </location>
</feature>
<evidence type="ECO:0000256" key="6">
    <source>
        <dbReference type="RuleBase" id="RU000320"/>
    </source>
</evidence>
<dbReference type="RefSeq" id="WP_354555289.1">
    <property type="nucleotide sequence ID" value="NZ_JBEPMB010000001.1"/>
</dbReference>
<comment type="caution">
    <text evidence="8">The sequence shown here is derived from an EMBL/GenBank/DDBJ whole genome shotgun (WGS) entry which is preliminary data.</text>
</comment>
<feature type="transmembrane region" description="Helical" evidence="5">
    <location>
        <begin position="12"/>
        <end position="31"/>
    </location>
</feature>
<dbReference type="EMBL" id="JBEPMB010000001">
    <property type="protein sequence ID" value="MET3612749.1"/>
    <property type="molecule type" value="Genomic_DNA"/>
</dbReference>
<keyword evidence="5" id="KW-0830">Ubiquinone</keyword>
<evidence type="ECO:0000256" key="2">
    <source>
        <dbReference type="ARBA" id="ARBA00022692"/>
    </source>
</evidence>
<comment type="function">
    <text evidence="5">NDH-1 shuttles electrons from NADH, via FMN and iron-sulfur (Fe-S) centers, to quinones in the respiratory chain. The immediate electron acceptor for the enzyme in this species is believed to be ubiquinone. Couples the redox reaction to proton translocation (for every two electrons transferred, four hydrogen ions are translocated across the cytoplasmic membrane), and thus conserves the redox energy in a proton gradient.</text>
</comment>
<accession>A0ABV2IW81</accession>
<dbReference type="NCBIfam" id="TIGR01770">
    <property type="entry name" value="NDH_I_N"/>
    <property type="match status" value="1"/>
</dbReference>
<dbReference type="InterPro" id="IPR010096">
    <property type="entry name" value="NADH-Q_OxRdtase_suN/2"/>
</dbReference>
<feature type="transmembrane region" description="Helical" evidence="5">
    <location>
        <begin position="38"/>
        <end position="58"/>
    </location>
</feature>
<dbReference type="Proteomes" id="UP001549047">
    <property type="component" value="Unassembled WGS sequence"/>
</dbReference>
<keyword evidence="5" id="KW-0874">Quinone</keyword>
<feature type="transmembrane region" description="Helical" evidence="5">
    <location>
        <begin position="162"/>
        <end position="183"/>
    </location>
</feature>
<keyword evidence="4 5" id="KW-0472">Membrane</keyword>
<feature type="transmembrane region" description="Helical" evidence="5">
    <location>
        <begin position="369"/>
        <end position="392"/>
    </location>
</feature>
<evidence type="ECO:0000259" key="7">
    <source>
        <dbReference type="Pfam" id="PF00361"/>
    </source>
</evidence>
<sequence>MTAETLIASLQLSLPELVLAVGALILLMIGVFSGDKSVGTVTGLSVLLLIAVGALIVLKGVDGTAYAGAYRSDAFVRFMKVLALAGAGVALILSIGNRRSEPDQRFEYPVLMVLATLGMMLMISANDIISLYLSLELQSLALYVVAAINRDSLKSTEAGLKYFVLGALSSGMLLYGMSLVYGFTGQTGFSEIAAALTAEHRSLGLVFGLVFVLAGIAFKISAVPFHMWTPDVYEGAPTPVTAFFSAAPKVAAMAILIHLVAVAFKPIVHDWQQIIVFISIASMALGAFAAIGQTNIKRLMAYSSIGHMGFALVGIAAGNQEGISGVMLYLAIYSVMSLGAFACILAMRVKDGTAVEGIDDLSGLSKTNPMMALVLTLLMFSLAGIPPLAGFFAKYFVFMAAIKANLLTLAILGVLSSVVGCYYYLRIVKVMWFDDAKQEFARPAGELKLIYGLSGLFVIGYLLIGGPLGAAAEAAARSFY</sequence>
<feature type="transmembrane region" description="Helical" evidence="5">
    <location>
        <begin position="326"/>
        <end position="349"/>
    </location>
</feature>
<feature type="transmembrane region" description="Helical" evidence="5">
    <location>
        <begin position="203"/>
        <end position="222"/>
    </location>
</feature>
<comment type="catalytic activity">
    <reaction evidence="5">
        <text>a quinone + NADH + 5 H(+)(in) = a quinol + NAD(+) + 4 H(+)(out)</text>
        <dbReference type="Rhea" id="RHEA:57888"/>
        <dbReference type="ChEBI" id="CHEBI:15378"/>
        <dbReference type="ChEBI" id="CHEBI:24646"/>
        <dbReference type="ChEBI" id="CHEBI:57540"/>
        <dbReference type="ChEBI" id="CHEBI:57945"/>
        <dbReference type="ChEBI" id="CHEBI:132124"/>
    </reaction>
</comment>
<comment type="similarity">
    <text evidence="5">Belongs to the complex I subunit 2 family.</text>
</comment>
<keyword evidence="5" id="KW-0520">NAD</keyword>
<reference evidence="8 9" key="1">
    <citation type="submission" date="2024-06" db="EMBL/GenBank/DDBJ databases">
        <title>Genomic Encyclopedia of Type Strains, Phase IV (KMG-IV): sequencing the most valuable type-strain genomes for metagenomic binning, comparative biology and taxonomic classification.</title>
        <authorList>
            <person name="Goeker M."/>
        </authorList>
    </citation>
    <scope>NUCLEOTIDE SEQUENCE [LARGE SCALE GENOMIC DNA]</scope>
    <source>
        <strain evidence="8 9">DSM 29780</strain>
    </source>
</reference>
<comment type="subunit">
    <text evidence="5">NDH-1 is composed of 14 different subunits. Subunits NuoA, H, J, K, L, M, N constitute the membrane sector of the complex.</text>
</comment>
<dbReference type="EC" id="7.1.1.-" evidence="5"/>
<keyword evidence="9" id="KW-1185">Reference proteome</keyword>
<dbReference type="Pfam" id="PF00361">
    <property type="entry name" value="Proton_antipo_M"/>
    <property type="match status" value="1"/>
</dbReference>
<feature type="domain" description="NADH:quinone oxidoreductase/Mrp antiporter transmembrane" evidence="7">
    <location>
        <begin position="125"/>
        <end position="419"/>
    </location>
</feature>
<evidence type="ECO:0000256" key="4">
    <source>
        <dbReference type="ARBA" id="ARBA00023136"/>
    </source>
</evidence>
<comment type="subcellular location">
    <subcellularLocation>
        <location evidence="5">Cell membrane</location>
        <topology evidence="5">Multi-pass membrane protein</topology>
    </subcellularLocation>
    <subcellularLocation>
        <location evidence="1">Endomembrane system</location>
        <topology evidence="1">Multi-pass membrane protein</topology>
    </subcellularLocation>
    <subcellularLocation>
        <location evidence="6">Membrane</location>
        <topology evidence="6">Multi-pass membrane protein</topology>
    </subcellularLocation>
</comment>
<feature type="transmembrane region" description="Helical" evidence="5">
    <location>
        <begin position="242"/>
        <end position="262"/>
    </location>
</feature>
<keyword evidence="5" id="KW-1278">Translocase</keyword>
<keyword evidence="2 5" id="KW-0812">Transmembrane</keyword>
<dbReference type="HAMAP" id="MF_00445">
    <property type="entry name" value="NDH1_NuoN_1"/>
    <property type="match status" value="1"/>
</dbReference>
<feature type="transmembrane region" description="Helical" evidence="5">
    <location>
        <begin position="449"/>
        <end position="472"/>
    </location>
</feature>
<organism evidence="8 9">
    <name type="scientific">Rhizobium aquaticum</name>
    <dbReference type="NCBI Taxonomy" id="1549636"/>
    <lineage>
        <taxon>Bacteria</taxon>
        <taxon>Pseudomonadati</taxon>
        <taxon>Pseudomonadota</taxon>
        <taxon>Alphaproteobacteria</taxon>
        <taxon>Hyphomicrobiales</taxon>
        <taxon>Rhizobiaceae</taxon>
        <taxon>Rhizobium/Agrobacterium group</taxon>
        <taxon>Rhizobium</taxon>
    </lineage>
</organism>
<protein>
    <recommendedName>
        <fullName evidence="5">NADH-quinone oxidoreductase subunit N</fullName>
        <ecNumber evidence="5">7.1.1.-</ecNumber>
    </recommendedName>
    <alternativeName>
        <fullName evidence="5">NADH dehydrogenase I subunit N</fullName>
    </alternativeName>
    <alternativeName>
        <fullName evidence="5">NDH-1 subunit N</fullName>
    </alternativeName>
</protein>
<evidence type="ECO:0000256" key="1">
    <source>
        <dbReference type="ARBA" id="ARBA00004127"/>
    </source>
</evidence>
<feature type="transmembrane region" description="Helical" evidence="5">
    <location>
        <begin position="404"/>
        <end position="425"/>
    </location>
</feature>